<feature type="transmembrane region" description="Helical" evidence="1">
    <location>
        <begin position="92"/>
        <end position="110"/>
    </location>
</feature>
<proteinExistence type="predicted"/>
<gene>
    <name evidence="2" type="ORF">ACFFQA_07155</name>
</gene>
<feature type="transmembrane region" description="Helical" evidence="1">
    <location>
        <begin position="147"/>
        <end position="164"/>
    </location>
</feature>
<dbReference type="EMBL" id="JBHLZU010000006">
    <property type="protein sequence ID" value="MFB9903710.1"/>
    <property type="molecule type" value="Genomic_DNA"/>
</dbReference>
<dbReference type="Proteomes" id="UP001589693">
    <property type="component" value="Unassembled WGS sequence"/>
</dbReference>
<feature type="transmembrane region" description="Helical" evidence="1">
    <location>
        <begin position="277"/>
        <end position="297"/>
    </location>
</feature>
<keyword evidence="1" id="KW-0812">Transmembrane</keyword>
<sequence>MPGNTWYRPMVARSADEGHRAATPLELLFDLCFVVAVAQAAARLHHAFLENHVGHGVLGFAMVFFAIWWAWMNFTWFASAYDTDDTAYRVTTLVQIAGALVLAAGVARALDNGDFTVITYGYVVMRLAMVVQWLRAAKADPPHRRTALRYAVGITVVQVGWVVRLALPQEWLLPAFFVMALADIAVPVIAERATTTTWHPGHIAERYGLFTLIVLGESILAATNAVRSAIDDGHGSASLFGVAAAGLVIVFSLWWLYFDRPSEDLLTSLGTALRWGYGHLVIFASAAAIGAGLEIAVDVGAGKGHISALVAGMATAVPVALYLLGVWALQILPRGRSTSAVAFPVAAVLVVLSPFTGAPLYVTAVLVAALVLVGRLRPQNP</sequence>
<organism evidence="2 3">
    <name type="scientific">Allokutzneria oryzae</name>
    <dbReference type="NCBI Taxonomy" id="1378989"/>
    <lineage>
        <taxon>Bacteria</taxon>
        <taxon>Bacillati</taxon>
        <taxon>Actinomycetota</taxon>
        <taxon>Actinomycetes</taxon>
        <taxon>Pseudonocardiales</taxon>
        <taxon>Pseudonocardiaceae</taxon>
        <taxon>Allokutzneria</taxon>
    </lineage>
</organism>
<evidence type="ECO:0000313" key="2">
    <source>
        <dbReference type="EMBL" id="MFB9903710.1"/>
    </source>
</evidence>
<comment type="caution">
    <text evidence="2">The sequence shown here is derived from an EMBL/GenBank/DDBJ whole genome shotgun (WGS) entry which is preliminary data.</text>
</comment>
<accession>A0ABV5ZS59</accession>
<keyword evidence="3" id="KW-1185">Reference proteome</keyword>
<evidence type="ECO:0000313" key="3">
    <source>
        <dbReference type="Proteomes" id="UP001589693"/>
    </source>
</evidence>
<feature type="transmembrane region" description="Helical" evidence="1">
    <location>
        <begin position="171"/>
        <end position="189"/>
    </location>
</feature>
<name>A0ABV5ZS59_9PSEU</name>
<feature type="transmembrane region" description="Helical" evidence="1">
    <location>
        <begin position="20"/>
        <end position="41"/>
    </location>
</feature>
<reference evidence="2 3" key="1">
    <citation type="submission" date="2024-09" db="EMBL/GenBank/DDBJ databases">
        <authorList>
            <person name="Sun Q."/>
            <person name="Mori K."/>
        </authorList>
    </citation>
    <scope>NUCLEOTIDE SEQUENCE [LARGE SCALE GENOMIC DNA]</scope>
    <source>
        <strain evidence="2 3">TBRC 7907</strain>
    </source>
</reference>
<dbReference type="PANTHER" id="PTHR36840:SF1">
    <property type="entry name" value="BLL5714 PROTEIN"/>
    <property type="match status" value="1"/>
</dbReference>
<feature type="transmembrane region" description="Helical" evidence="1">
    <location>
        <begin position="309"/>
        <end position="329"/>
    </location>
</feature>
<feature type="transmembrane region" description="Helical" evidence="1">
    <location>
        <begin position="341"/>
        <end position="373"/>
    </location>
</feature>
<keyword evidence="1" id="KW-1133">Transmembrane helix</keyword>
<feature type="transmembrane region" description="Helical" evidence="1">
    <location>
        <begin position="53"/>
        <end position="72"/>
    </location>
</feature>
<evidence type="ECO:0000256" key="1">
    <source>
        <dbReference type="SAM" id="Phobius"/>
    </source>
</evidence>
<protein>
    <submittedName>
        <fullName evidence="2">Low temperature requirement protein A</fullName>
    </submittedName>
</protein>
<dbReference type="Pfam" id="PF06772">
    <property type="entry name" value="LtrA"/>
    <property type="match status" value="1"/>
</dbReference>
<dbReference type="RefSeq" id="WP_377850866.1">
    <property type="nucleotide sequence ID" value="NZ_JBHLZU010000006.1"/>
</dbReference>
<dbReference type="InterPro" id="IPR010640">
    <property type="entry name" value="Low_temperature_requirement_A"/>
</dbReference>
<dbReference type="PANTHER" id="PTHR36840">
    <property type="entry name" value="BLL5714 PROTEIN"/>
    <property type="match status" value="1"/>
</dbReference>
<feature type="transmembrane region" description="Helical" evidence="1">
    <location>
        <begin position="117"/>
        <end position="135"/>
    </location>
</feature>
<feature type="transmembrane region" description="Helical" evidence="1">
    <location>
        <begin position="238"/>
        <end position="257"/>
    </location>
</feature>
<keyword evidence="1" id="KW-0472">Membrane</keyword>
<feature type="transmembrane region" description="Helical" evidence="1">
    <location>
        <begin position="209"/>
        <end position="226"/>
    </location>
</feature>